<evidence type="ECO:0000313" key="1">
    <source>
        <dbReference type="EMBL" id="RAL03490.1"/>
    </source>
</evidence>
<protein>
    <recommendedName>
        <fullName evidence="3">Protein kinase domain-containing protein</fullName>
    </recommendedName>
</protein>
<dbReference type="VEuPathDB" id="FungiDB:BO80DRAFT_442613"/>
<proteinExistence type="predicted"/>
<dbReference type="Proteomes" id="UP000249402">
    <property type="component" value="Unassembled WGS sequence"/>
</dbReference>
<gene>
    <name evidence="1" type="ORF">BO80DRAFT_442613</name>
</gene>
<sequence length="100" mass="11258">MASDIIPFPPGITNEDIKGWGSSSLAALDPTTNHILKFPINDTERIPCDLEKSIYIRLSHSPYPRPPSILQYHGATPHGILLEYAEHGTLLRYLDFEPQF</sequence>
<name>A0A395H763_9EURO</name>
<accession>A0A395H763</accession>
<dbReference type="AlphaFoldDB" id="A0A395H763"/>
<dbReference type="EMBL" id="KZ824427">
    <property type="protein sequence ID" value="RAL03490.1"/>
    <property type="molecule type" value="Genomic_DNA"/>
</dbReference>
<evidence type="ECO:0000313" key="2">
    <source>
        <dbReference type="Proteomes" id="UP000249402"/>
    </source>
</evidence>
<organism evidence="1 2">
    <name type="scientific">Aspergillus ibericus CBS 121593</name>
    <dbReference type="NCBI Taxonomy" id="1448316"/>
    <lineage>
        <taxon>Eukaryota</taxon>
        <taxon>Fungi</taxon>
        <taxon>Dikarya</taxon>
        <taxon>Ascomycota</taxon>
        <taxon>Pezizomycotina</taxon>
        <taxon>Eurotiomycetes</taxon>
        <taxon>Eurotiomycetidae</taxon>
        <taxon>Eurotiales</taxon>
        <taxon>Aspergillaceae</taxon>
        <taxon>Aspergillus</taxon>
        <taxon>Aspergillus subgen. Circumdati</taxon>
    </lineage>
</organism>
<reference evidence="1 2" key="1">
    <citation type="submission" date="2018-02" db="EMBL/GenBank/DDBJ databases">
        <title>The genomes of Aspergillus section Nigri reveals drivers in fungal speciation.</title>
        <authorList>
            <consortium name="DOE Joint Genome Institute"/>
            <person name="Vesth T.C."/>
            <person name="Nybo J."/>
            <person name="Theobald S."/>
            <person name="Brandl J."/>
            <person name="Frisvad J.C."/>
            <person name="Nielsen K.F."/>
            <person name="Lyhne E.K."/>
            <person name="Kogle M.E."/>
            <person name="Kuo A."/>
            <person name="Riley R."/>
            <person name="Clum A."/>
            <person name="Nolan M."/>
            <person name="Lipzen A."/>
            <person name="Salamov A."/>
            <person name="Henrissat B."/>
            <person name="Wiebenga A."/>
            <person name="De vries R.P."/>
            <person name="Grigoriev I.V."/>
            <person name="Mortensen U.H."/>
            <person name="Andersen M.R."/>
            <person name="Baker S.E."/>
        </authorList>
    </citation>
    <scope>NUCLEOTIDE SEQUENCE [LARGE SCALE GENOMIC DNA]</scope>
    <source>
        <strain evidence="1 2">CBS 121593</strain>
    </source>
</reference>
<dbReference type="OrthoDB" id="1668230at2759"/>
<dbReference type="RefSeq" id="XP_025577817.1">
    <property type="nucleotide sequence ID" value="XM_025721278.1"/>
</dbReference>
<dbReference type="STRING" id="1448316.A0A395H763"/>
<keyword evidence="2" id="KW-1185">Reference proteome</keyword>
<evidence type="ECO:0008006" key="3">
    <source>
        <dbReference type="Google" id="ProtNLM"/>
    </source>
</evidence>
<dbReference type="GeneID" id="37226143"/>